<evidence type="ECO:0000259" key="1">
    <source>
        <dbReference type="Pfam" id="PF08327"/>
    </source>
</evidence>
<organism evidence="2 3">
    <name type="scientific">Maritimibacter dapengensis</name>
    <dbReference type="NCBI Taxonomy" id="2836868"/>
    <lineage>
        <taxon>Bacteria</taxon>
        <taxon>Pseudomonadati</taxon>
        <taxon>Pseudomonadota</taxon>
        <taxon>Alphaproteobacteria</taxon>
        <taxon>Rhodobacterales</taxon>
        <taxon>Roseobacteraceae</taxon>
        <taxon>Maritimibacter</taxon>
    </lineage>
</organism>
<reference evidence="2 3" key="1">
    <citation type="submission" date="2021-05" db="EMBL/GenBank/DDBJ databases">
        <title>Culturable bacteria isolated from Daya Bay.</title>
        <authorList>
            <person name="Zheng W."/>
            <person name="Yu S."/>
            <person name="Huang Y."/>
        </authorList>
    </citation>
    <scope>NUCLEOTIDE SEQUENCE [LARGE SCALE GENOMIC DNA]</scope>
    <source>
        <strain evidence="2 3">DP4N28-5</strain>
    </source>
</reference>
<dbReference type="InterPro" id="IPR013538">
    <property type="entry name" value="ASHA1/2-like_C"/>
</dbReference>
<proteinExistence type="predicted"/>
<evidence type="ECO:0000313" key="3">
    <source>
        <dbReference type="Proteomes" id="UP000756530"/>
    </source>
</evidence>
<dbReference type="EMBL" id="JAHUZE010000002">
    <property type="protein sequence ID" value="MBV7378538.1"/>
    <property type="molecule type" value="Genomic_DNA"/>
</dbReference>
<evidence type="ECO:0000313" key="2">
    <source>
        <dbReference type="EMBL" id="MBV7378538.1"/>
    </source>
</evidence>
<name>A0ABS6SZX5_9RHOB</name>
<sequence>MTEPLVSAATLIETNANACYEAFADPTQMCRFWFPRSTGRLETGARVSWFLSDASDAIEIPVRVISAVSGTEIVLDWGDPDAPTRVTFNFEDRDGQTVIRITETGHAGSGDEKLATVLDSQGGFNQLVIAAKAWLEHGVAVDIVSAHVT</sequence>
<keyword evidence="3" id="KW-1185">Reference proteome</keyword>
<protein>
    <submittedName>
        <fullName evidence="2">SRPBCC domain-containing protein</fullName>
    </submittedName>
</protein>
<gene>
    <name evidence="2" type="ORF">KJP28_06335</name>
</gene>
<feature type="domain" description="Activator of Hsp90 ATPase homologue 1/2-like C-terminal" evidence="1">
    <location>
        <begin position="14"/>
        <end position="114"/>
    </location>
</feature>
<dbReference type="Proteomes" id="UP000756530">
    <property type="component" value="Unassembled WGS sequence"/>
</dbReference>
<comment type="caution">
    <text evidence="2">The sequence shown here is derived from an EMBL/GenBank/DDBJ whole genome shotgun (WGS) entry which is preliminary data.</text>
</comment>
<dbReference type="Pfam" id="PF08327">
    <property type="entry name" value="AHSA1"/>
    <property type="match status" value="1"/>
</dbReference>
<accession>A0ABS6SZX5</accession>
<dbReference type="RefSeq" id="WP_218391737.1">
    <property type="nucleotide sequence ID" value="NZ_JAHUZE010000002.1"/>
</dbReference>